<evidence type="ECO:0000313" key="1">
    <source>
        <dbReference type="EMBL" id="OSC99624.1"/>
    </source>
</evidence>
<dbReference type="STRING" id="1353009.A0A1Y2IES1"/>
<organism evidence="1 2">
    <name type="scientific">Trametes coccinea (strain BRFM310)</name>
    <name type="common">Pycnoporus coccineus</name>
    <dbReference type="NCBI Taxonomy" id="1353009"/>
    <lineage>
        <taxon>Eukaryota</taxon>
        <taxon>Fungi</taxon>
        <taxon>Dikarya</taxon>
        <taxon>Basidiomycota</taxon>
        <taxon>Agaricomycotina</taxon>
        <taxon>Agaricomycetes</taxon>
        <taxon>Polyporales</taxon>
        <taxon>Polyporaceae</taxon>
        <taxon>Trametes</taxon>
    </lineage>
</organism>
<dbReference type="OrthoDB" id="2392202at2759"/>
<name>A0A1Y2IES1_TRAC3</name>
<accession>A0A1Y2IES1</accession>
<reference evidence="1 2" key="1">
    <citation type="journal article" date="2015" name="Biotechnol. Biofuels">
        <title>Enhanced degradation of softwood versus hardwood by the white-rot fungus Pycnoporus coccineus.</title>
        <authorList>
            <person name="Couturier M."/>
            <person name="Navarro D."/>
            <person name="Chevret D."/>
            <person name="Henrissat B."/>
            <person name="Piumi F."/>
            <person name="Ruiz-Duenas F.J."/>
            <person name="Martinez A.T."/>
            <person name="Grigoriev I.V."/>
            <person name="Riley R."/>
            <person name="Lipzen A."/>
            <person name="Berrin J.G."/>
            <person name="Master E.R."/>
            <person name="Rosso M.N."/>
        </authorList>
    </citation>
    <scope>NUCLEOTIDE SEQUENCE [LARGE SCALE GENOMIC DNA]</scope>
    <source>
        <strain evidence="1 2">BRFM310</strain>
    </source>
</reference>
<dbReference type="GO" id="GO:0006396">
    <property type="term" value="P:RNA processing"/>
    <property type="evidence" value="ECO:0007669"/>
    <property type="project" value="InterPro"/>
</dbReference>
<dbReference type="GO" id="GO:0004525">
    <property type="term" value="F:ribonuclease III activity"/>
    <property type="evidence" value="ECO:0007669"/>
    <property type="project" value="InterPro"/>
</dbReference>
<dbReference type="EMBL" id="KZ084126">
    <property type="protein sequence ID" value="OSC99624.1"/>
    <property type="molecule type" value="Genomic_DNA"/>
</dbReference>
<keyword evidence="2" id="KW-1185">Reference proteome</keyword>
<evidence type="ECO:0000313" key="2">
    <source>
        <dbReference type="Proteomes" id="UP000193067"/>
    </source>
</evidence>
<dbReference type="InterPro" id="IPR036389">
    <property type="entry name" value="RNase_III_sf"/>
</dbReference>
<gene>
    <name evidence="1" type="ORF">PYCCODRAFT_1372726</name>
</gene>
<proteinExistence type="predicted"/>
<dbReference type="AlphaFoldDB" id="A0A1Y2IES1"/>
<protein>
    <recommendedName>
        <fullName evidence="3">RNase III domain-containing protein</fullName>
    </recommendedName>
</protein>
<dbReference type="Proteomes" id="UP000193067">
    <property type="component" value="Unassembled WGS sequence"/>
</dbReference>
<evidence type="ECO:0008006" key="3">
    <source>
        <dbReference type="Google" id="ProtNLM"/>
    </source>
</evidence>
<dbReference type="SUPFAM" id="SSF69065">
    <property type="entry name" value="RNase III domain-like"/>
    <property type="match status" value="1"/>
</dbReference>
<sequence length="236" mass="26095">MATIPPAPVLPGDARLEVFVHPAGLPPNRPLEEDNKFSDARRLEYLGMQMTELAYMDALKTRWPQATTQQLTVIAQTHSPNHLPVKSIVLTFAAVPMAVPPAPPLPGDALLEIFIHPASVPPNRVCDPTNKFSDGRRLEALGKSLVELAYRDVMQTKWPRSSATEISALVNSTISGFMERAVHAYQWKDAVRGRPPSLDADSREEAGRIFCTYAGAVHVEYGYERLRGWIDALTTI</sequence>